<evidence type="ECO:0000313" key="6">
    <source>
        <dbReference type="Proteomes" id="UP001652564"/>
    </source>
</evidence>
<proteinExistence type="predicted"/>
<keyword evidence="3" id="KW-0804">Transcription</keyword>
<dbReference type="SMART" id="SM00895">
    <property type="entry name" value="FCD"/>
    <property type="match status" value="1"/>
</dbReference>
<dbReference type="RefSeq" id="WP_263741705.1">
    <property type="nucleotide sequence ID" value="NZ_JAOWKZ010000005.1"/>
</dbReference>
<dbReference type="InterPro" id="IPR036390">
    <property type="entry name" value="WH_DNA-bd_sf"/>
</dbReference>
<evidence type="ECO:0000256" key="2">
    <source>
        <dbReference type="ARBA" id="ARBA00023125"/>
    </source>
</evidence>
<dbReference type="EMBL" id="JAOWKZ010000005">
    <property type="protein sequence ID" value="MCV2874430.1"/>
    <property type="molecule type" value="Genomic_DNA"/>
</dbReference>
<dbReference type="PANTHER" id="PTHR43537:SF41">
    <property type="entry name" value="TRANSCRIPTIONAL REGULATORY PROTEIN"/>
    <property type="match status" value="1"/>
</dbReference>
<dbReference type="Gene3D" id="1.20.120.530">
    <property type="entry name" value="GntR ligand-binding domain-like"/>
    <property type="match status" value="1"/>
</dbReference>
<dbReference type="Pfam" id="PF07729">
    <property type="entry name" value="FCD"/>
    <property type="match status" value="1"/>
</dbReference>
<dbReference type="SUPFAM" id="SSF48008">
    <property type="entry name" value="GntR ligand-binding domain-like"/>
    <property type="match status" value="1"/>
</dbReference>
<evidence type="ECO:0000256" key="1">
    <source>
        <dbReference type="ARBA" id="ARBA00023015"/>
    </source>
</evidence>
<dbReference type="Pfam" id="PF00392">
    <property type="entry name" value="GntR"/>
    <property type="match status" value="1"/>
</dbReference>
<keyword evidence="1" id="KW-0805">Transcription regulation</keyword>
<sequence>MQIDSINIAQTASAATIIYEALKKAIIEGQLADGAPLRQDEIAKMFNTSRIPVREAITMLEQQGLVVTQRYKGAVVAGISPDEAAEIWDFRALVEGHVIEAAVPRMSDETLELARSYLMAFSEGATPVDWGDQNRKFHTILYRDSGLFYHLGVIEKTLDRVDRYLRAQLALSNGLARANREHEAILAACERRDATRAAELTRQHILGAKTNLLDNLRKR</sequence>
<dbReference type="InterPro" id="IPR036388">
    <property type="entry name" value="WH-like_DNA-bd_sf"/>
</dbReference>
<comment type="caution">
    <text evidence="5">The sequence shown here is derived from an EMBL/GenBank/DDBJ whole genome shotgun (WGS) entry which is preliminary data.</text>
</comment>
<dbReference type="InterPro" id="IPR011711">
    <property type="entry name" value="GntR_C"/>
</dbReference>
<dbReference type="InterPro" id="IPR008920">
    <property type="entry name" value="TF_FadR/GntR_C"/>
</dbReference>
<keyword evidence="6" id="KW-1185">Reference proteome</keyword>
<gene>
    <name evidence="5" type="ORF">OEZ71_19195</name>
</gene>
<evidence type="ECO:0000313" key="5">
    <source>
        <dbReference type="EMBL" id="MCV2874430.1"/>
    </source>
</evidence>
<organism evidence="5 6">
    <name type="scientific">Albidovulum litorale</name>
    <dbReference type="NCBI Taxonomy" id="2984134"/>
    <lineage>
        <taxon>Bacteria</taxon>
        <taxon>Pseudomonadati</taxon>
        <taxon>Pseudomonadota</taxon>
        <taxon>Alphaproteobacteria</taxon>
        <taxon>Rhodobacterales</taxon>
        <taxon>Paracoccaceae</taxon>
        <taxon>Albidovulum</taxon>
    </lineage>
</organism>
<dbReference type="InterPro" id="IPR000524">
    <property type="entry name" value="Tscrpt_reg_HTH_GntR"/>
</dbReference>
<dbReference type="CDD" id="cd07377">
    <property type="entry name" value="WHTH_GntR"/>
    <property type="match status" value="1"/>
</dbReference>
<evidence type="ECO:0000256" key="3">
    <source>
        <dbReference type="ARBA" id="ARBA00023163"/>
    </source>
</evidence>
<keyword evidence="2" id="KW-0238">DNA-binding</keyword>
<evidence type="ECO:0000259" key="4">
    <source>
        <dbReference type="PROSITE" id="PS50949"/>
    </source>
</evidence>
<dbReference type="Proteomes" id="UP001652564">
    <property type="component" value="Unassembled WGS sequence"/>
</dbReference>
<dbReference type="SUPFAM" id="SSF46785">
    <property type="entry name" value="Winged helix' DNA-binding domain"/>
    <property type="match status" value="1"/>
</dbReference>
<accession>A0ABT2ZTE8</accession>
<reference evidence="5 6" key="1">
    <citation type="submission" date="2022-10" db="EMBL/GenBank/DDBJ databases">
        <title>Defluviimonas sp. nov., isolated from ocean surface sediments.</title>
        <authorList>
            <person name="He W."/>
            <person name="Wang L."/>
            <person name="Zhang D.-F."/>
        </authorList>
    </citation>
    <scope>NUCLEOTIDE SEQUENCE [LARGE SCALE GENOMIC DNA]</scope>
    <source>
        <strain evidence="5 6">WL0050</strain>
    </source>
</reference>
<feature type="domain" description="HTH gntR-type" evidence="4">
    <location>
        <begin position="12"/>
        <end position="79"/>
    </location>
</feature>
<protein>
    <submittedName>
        <fullName evidence="5">GntR family transcriptional regulator</fullName>
    </submittedName>
</protein>
<dbReference type="PANTHER" id="PTHR43537">
    <property type="entry name" value="TRANSCRIPTIONAL REGULATOR, GNTR FAMILY"/>
    <property type="match status" value="1"/>
</dbReference>
<dbReference type="Gene3D" id="1.10.10.10">
    <property type="entry name" value="Winged helix-like DNA-binding domain superfamily/Winged helix DNA-binding domain"/>
    <property type="match status" value="1"/>
</dbReference>
<dbReference type="SMART" id="SM00345">
    <property type="entry name" value="HTH_GNTR"/>
    <property type="match status" value="1"/>
</dbReference>
<dbReference type="PROSITE" id="PS50949">
    <property type="entry name" value="HTH_GNTR"/>
    <property type="match status" value="1"/>
</dbReference>
<name>A0ABT2ZTE8_9RHOB</name>